<dbReference type="AlphaFoldDB" id="A0A1M5YXK5"/>
<evidence type="ECO:0000313" key="8">
    <source>
        <dbReference type="EMBL" id="SHI16789.1"/>
    </source>
</evidence>
<name>A0A1M5YXK5_9FIRM</name>
<evidence type="ECO:0000256" key="5">
    <source>
        <dbReference type="ARBA" id="ARBA00023014"/>
    </source>
</evidence>
<dbReference type="InterPro" id="IPR001041">
    <property type="entry name" value="2Fe-2S_ferredoxin-type"/>
</dbReference>
<dbReference type="SUPFAM" id="SSF54292">
    <property type="entry name" value="2Fe-2S ferredoxin-like"/>
    <property type="match status" value="1"/>
</dbReference>
<dbReference type="PROSITE" id="PS51085">
    <property type="entry name" value="2FE2S_FER_2"/>
    <property type="match status" value="1"/>
</dbReference>
<dbReference type="InterPro" id="IPR051452">
    <property type="entry name" value="Diverse_Oxidoreductases"/>
</dbReference>
<dbReference type="InterPro" id="IPR036884">
    <property type="entry name" value="2Fe-2S-bd_dom_sf"/>
</dbReference>
<evidence type="ECO:0000256" key="1">
    <source>
        <dbReference type="ARBA" id="ARBA00022714"/>
    </source>
</evidence>
<evidence type="ECO:0000256" key="4">
    <source>
        <dbReference type="ARBA" id="ARBA00023004"/>
    </source>
</evidence>
<keyword evidence="4" id="KW-0408">Iron</keyword>
<dbReference type="PROSITE" id="PS00197">
    <property type="entry name" value="2FE2S_FER_1"/>
    <property type="match status" value="1"/>
</dbReference>
<dbReference type="PANTHER" id="PTHR44379:SF5">
    <property type="entry name" value="OXIDOREDUCTASE WITH IRON-SULFUR SUBUNIT"/>
    <property type="match status" value="1"/>
</dbReference>
<dbReference type="PROSITE" id="PS50157">
    <property type="entry name" value="ZINC_FINGER_C2H2_2"/>
    <property type="match status" value="1"/>
</dbReference>
<accession>A0A1M5YXK5</accession>
<dbReference type="Pfam" id="PF01799">
    <property type="entry name" value="Fer2_2"/>
    <property type="match status" value="1"/>
</dbReference>
<dbReference type="InterPro" id="IPR036010">
    <property type="entry name" value="2Fe-2S_ferredoxin-like_sf"/>
</dbReference>
<protein>
    <submittedName>
        <fullName evidence="8">Xanthine dehydrogenase YagT iron-sulfur-binding subunit</fullName>
    </submittedName>
</protein>
<dbReference type="Pfam" id="PF00111">
    <property type="entry name" value="Fer2"/>
    <property type="match status" value="1"/>
</dbReference>
<dbReference type="PANTHER" id="PTHR44379">
    <property type="entry name" value="OXIDOREDUCTASE WITH IRON-SULFUR SUBUNIT"/>
    <property type="match status" value="1"/>
</dbReference>
<dbReference type="InterPro" id="IPR002888">
    <property type="entry name" value="2Fe-2S-bd"/>
</dbReference>
<dbReference type="Proteomes" id="UP000183995">
    <property type="component" value="Unassembled WGS sequence"/>
</dbReference>
<evidence type="ECO:0000256" key="3">
    <source>
        <dbReference type="ARBA" id="ARBA00023002"/>
    </source>
</evidence>
<keyword evidence="3" id="KW-0560">Oxidoreductase</keyword>
<keyword evidence="5" id="KW-0411">Iron-sulfur</keyword>
<dbReference type="RefSeq" id="WP_143162372.1">
    <property type="nucleotide sequence ID" value="NZ_FQXV01000011.1"/>
</dbReference>
<dbReference type="GO" id="GO:0046872">
    <property type="term" value="F:metal ion binding"/>
    <property type="evidence" value="ECO:0007669"/>
    <property type="project" value="UniProtKB-KW"/>
</dbReference>
<keyword evidence="9" id="KW-1185">Reference proteome</keyword>
<keyword evidence="2" id="KW-0479">Metal-binding</keyword>
<dbReference type="GO" id="GO:0016491">
    <property type="term" value="F:oxidoreductase activity"/>
    <property type="evidence" value="ECO:0007669"/>
    <property type="project" value="UniProtKB-KW"/>
</dbReference>
<dbReference type="STRING" id="1123282.SAMN02745823_02973"/>
<evidence type="ECO:0000259" key="7">
    <source>
        <dbReference type="PROSITE" id="PS51085"/>
    </source>
</evidence>
<feature type="domain" description="C2H2-type" evidence="6">
    <location>
        <begin position="43"/>
        <end position="66"/>
    </location>
</feature>
<organism evidence="8 9">
    <name type="scientific">Sporobacter termitidis DSM 10068</name>
    <dbReference type="NCBI Taxonomy" id="1123282"/>
    <lineage>
        <taxon>Bacteria</taxon>
        <taxon>Bacillati</taxon>
        <taxon>Bacillota</taxon>
        <taxon>Clostridia</taxon>
        <taxon>Eubacteriales</taxon>
        <taxon>Oscillospiraceae</taxon>
        <taxon>Sporobacter</taxon>
    </lineage>
</organism>
<reference evidence="8 9" key="1">
    <citation type="submission" date="2016-11" db="EMBL/GenBank/DDBJ databases">
        <authorList>
            <person name="Jaros S."/>
            <person name="Januszkiewicz K."/>
            <person name="Wedrychowicz H."/>
        </authorList>
    </citation>
    <scope>NUCLEOTIDE SEQUENCE [LARGE SCALE GENOMIC DNA]</scope>
    <source>
        <strain evidence="8 9">DSM 10068</strain>
    </source>
</reference>
<evidence type="ECO:0000256" key="2">
    <source>
        <dbReference type="ARBA" id="ARBA00022723"/>
    </source>
</evidence>
<keyword evidence="1" id="KW-0001">2Fe-2S</keyword>
<dbReference type="InterPro" id="IPR013087">
    <property type="entry name" value="Znf_C2H2_type"/>
</dbReference>
<evidence type="ECO:0000313" key="9">
    <source>
        <dbReference type="Proteomes" id="UP000183995"/>
    </source>
</evidence>
<dbReference type="OrthoDB" id="9759099at2"/>
<dbReference type="InterPro" id="IPR012675">
    <property type="entry name" value="Beta-grasp_dom_sf"/>
</dbReference>
<feature type="domain" description="2Fe-2S ferredoxin-type" evidence="7">
    <location>
        <begin position="73"/>
        <end position="149"/>
    </location>
</feature>
<dbReference type="PROSITE" id="PS00028">
    <property type="entry name" value="ZINC_FINGER_C2H2_1"/>
    <property type="match status" value="1"/>
</dbReference>
<evidence type="ECO:0000259" key="6">
    <source>
        <dbReference type="PROSITE" id="PS50157"/>
    </source>
</evidence>
<dbReference type="SUPFAM" id="SSF47741">
    <property type="entry name" value="CO dehydrogenase ISP C-domain like"/>
    <property type="match status" value="1"/>
</dbReference>
<dbReference type="GO" id="GO:0051537">
    <property type="term" value="F:2 iron, 2 sulfur cluster binding"/>
    <property type="evidence" value="ECO:0007669"/>
    <property type="project" value="UniProtKB-KW"/>
</dbReference>
<proteinExistence type="predicted"/>
<sequence>MKEEKTRNASGSSPGSGVQFTHETTMAQAAAAIKSIPTALQEFRCPTCGRIFLTLADLKAHCAEEHPESVIPEIVLLRINGKDCEVLIEPHWTLQRALQFRLGLTGAKHMCNRGVCGSCTVIMAGRAVLACTTLAIECEGQPITTVEGIAADPKWKPLVDAYCRWDAMQCGYCTPGFLISAKALLDKNPHPTEDECREALAGNICICGTYPRHSTAIMEAALKMAKEA</sequence>
<dbReference type="EMBL" id="FQXV01000011">
    <property type="protein sequence ID" value="SHI16789.1"/>
    <property type="molecule type" value="Genomic_DNA"/>
</dbReference>
<gene>
    <name evidence="8" type="ORF">SAMN02745823_02973</name>
</gene>
<dbReference type="Gene3D" id="1.10.150.120">
    <property type="entry name" value="[2Fe-2S]-binding domain"/>
    <property type="match status" value="1"/>
</dbReference>
<dbReference type="CDD" id="cd00207">
    <property type="entry name" value="fer2"/>
    <property type="match status" value="1"/>
</dbReference>
<dbReference type="Gene3D" id="3.10.20.30">
    <property type="match status" value="1"/>
</dbReference>
<dbReference type="InterPro" id="IPR006058">
    <property type="entry name" value="2Fe2S_fd_BS"/>
</dbReference>